<evidence type="ECO:0000256" key="8">
    <source>
        <dbReference type="SAM" id="MobiDB-lite"/>
    </source>
</evidence>
<dbReference type="EC" id="2.7.13.3" evidence="2"/>
<keyword evidence="13" id="KW-1185">Reference proteome</keyword>
<name>A0A7W7Y421_9BACT</name>
<dbReference type="Gene3D" id="2.30.30.40">
    <property type="entry name" value="SH3 Domains"/>
    <property type="match status" value="1"/>
</dbReference>
<dbReference type="EMBL" id="JACHID010000003">
    <property type="protein sequence ID" value="MBB5021432.1"/>
    <property type="molecule type" value="Genomic_DNA"/>
</dbReference>
<comment type="caution">
    <text evidence="12">The sequence shown here is derived from an EMBL/GenBank/DDBJ whole genome shotgun (WGS) entry which is preliminary data.</text>
</comment>
<evidence type="ECO:0000259" key="10">
    <source>
        <dbReference type="PROSITE" id="PS50851"/>
    </source>
</evidence>
<reference evidence="12 13" key="1">
    <citation type="submission" date="2020-08" db="EMBL/GenBank/DDBJ databases">
        <title>Genomic Encyclopedia of Type Strains, Phase IV (KMG-IV): sequencing the most valuable type-strain genomes for metagenomic binning, comparative biology and taxonomic classification.</title>
        <authorList>
            <person name="Goeker M."/>
        </authorList>
    </citation>
    <scope>NUCLEOTIDE SEQUENCE [LARGE SCALE GENOMIC DNA]</scope>
    <source>
        <strain evidence="12 13">DSM 22071</strain>
    </source>
</reference>
<dbReference type="FunFam" id="2.30.30.40:FF:000048">
    <property type="entry name" value="Chemotaxis protein CheA, putative"/>
    <property type="match status" value="1"/>
</dbReference>
<comment type="catalytic activity">
    <reaction evidence="1">
        <text>ATP + protein L-histidine = ADP + protein N-phospho-L-histidine.</text>
        <dbReference type="EC" id="2.7.13.3"/>
    </reaction>
</comment>
<protein>
    <recommendedName>
        <fullName evidence="2">histidine kinase</fullName>
        <ecNumber evidence="2">2.7.13.3</ecNumber>
    </recommendedName>
</protein>
<dbReference type="FunFam" id="3.30.565.10:FF:000016">
    <property type="entry name" value="Chemotaxis protein CheA, putative"/>
    <property type="match status" value="1"/>
</dbReference>
<dbReference type="PANTHER" id="PTHR43395:SF1">
    <property type="entry name" value="CHEMOTAXIS PROTEIN CHEA"/>
    <property type="match status" value="1"/>
</dbReference>
<evidence type="ECO:0000256" key="7">
    <source>
        <dbReference type="SAM" id="Coils"/>
    </source>
</evidence>
<dbReference type="InterPro" id="IPR036061">
    <property type="entry name" value="CheW-like_dom_sf"/>
</dbReference>
<evidence type="ECO:0000259" key="11">
    <source>
        <dbReference type="PROSITE" id="PS50894"/>
    </source>
</evidence>
<feature type="coiled-coil region" evidence="7">
    <location>
        <begin position="62"/>
        <end position="89"/>
    </location>
</feature>
<dbReference type="InterPro" id="IPR005467">
    <property type="entry name" value="His_kinase_dom"/>
</dbReference>
<dbReference type="Gene3D" id="3.30.565.10">
    <property type="entry name" value="Histidine kinase-like ATPase, C-terminal domain"/>
    <property type="match status" value="1"/>
</dbReference>
<dbReference type="InterPro" id="IPR002545">
    <property type="entry name" value="CheW-lke_dom"/>
</dbReference>
<dbReference type="SMART" id="SM00387">
    <property type="entry name" value="HATPase_c"/>
    <property type="match status" value="1"/>
</dbReference>
<dbReference type="Proteomes" id="UP000528322">
    <property type="component" value="Unassembled WGS sequence"/>
</dbReference>
<dbReference type="Pfam" id="PF01627">
    <property type="entry name" value="Hpt"/>
    <property type="match status" value="1"/>
</dbReference>
<dbReference type="Pfam" id="PF02895">
    <property type="entry name" value="H-kinase_dim"/>
    <property type="match status" value="1"/>
</dbReference>
<dbReference type="GO" id="GO:0006935">
    <property type="term" value="P:chemotaxis"/>
    <property type="evidence" value="ECO:0007669"/>
    <property type="project" value="InterPro"/>
</dbReference>
<dbReference type="InterPro" id="IPR037006">
    <property type="entry name" value="CheA-like_homodim_sf"/>
</dbReference>
<dbReference type="PANTHER" id="PTHR43395">
    <property type="entry name" value="SENSOR HISTIDINE KINASE CHEA"/>
    <property type="match status" value="1"/>
</dbReference>
<gene>
    <name evidence="12" type="ORF">HNR37_000741</name>
</gene>
<dbReference type="InterPro" id="IPR036641">
    <property type="entry name" value="HPT_dom_sf"/>
</dbReference>
<evidence type="ECO:0000313" key="13">
    <source>
        <dbReference type="Proteomes" id="UP000528322"/>
    </source>
</evidence>
<feature type="region of interest" description="Disordered" evidence="8">
    <location>
        <begin position="130"/>
        <end position="203"/>
    </location>
</feature>
<dbReference type="InterPro" id="IPR036890">
    <property type="entry name" value="HATPase_C_sf"/>
</dbReference>
<keyword evidence="4 12" id="KW-0808">Transferase</keyword>
<dbReference type="PROSITE" id="PS50109">
    <property type="entry name" value="HIS_KIN"/>
    <property type="match status" value="1"/>
</dbReference>
<dbReference type="CDD" id="cd00088">
    <property type="entry name" value="HPT"/>
    <property type="match status" value="1"/>
</dbReference>
<dbReference type="PRINTS" id="PR00344">
    <property type="entry name" value="BCTRLSENSOR"/>
</dbReference>
<dbReference type="AlphaFoldDB" id="A0A7W7Y421"/>
<dbReference type="Pfam" id="PF01584">
    <property type="entry name" value="CheW"/>
    <property type="match status" value="1"/>
</dbReference>
<dbReference type="CDD" id="cd16916">
    <property type="entry name" value="HATPase_CheA-like"/>
    <property type="match status" value="1"/>
</dbReference>
<evidence type="ECO:0000256" key="4">
    <source>
        <dbReference type="ARBA" id="ARBA00022679"/>
    </source>
</evidence>
<feature type="domain" description="CheW-like" evidence="10">
    <location>
        <begin position="463"/>
        <end position="595"/>
    </location>
</feature>
<dbReference type="CDD" id="cd00731">
    <property type="entry name" value="CheA_reg"/>
    <property type="match status" value="1"/>
</dbReference>
<dbReference type="GO" id="GO:0000155">
    <property type="term" value="F:phosphorelay sensor kinase activity"/>
    <property type="evidence" value="ECO:0007669"/>
    <property type="project" value="InterPro"/>
</dbReference>
<keyword evidence="5 12" id="KW-0418">Kinase</keyword>
<dbReference type="Pfam" id="PF02518">
    <property type="entry name" value="HATPase_c"/>
    <property type="match status" value="1"/>
</dbReference>
<feature type="domain" description="Histidine kinase" evidence="9">
    <location>
        <begin position="221"/>
        <end position="461"/>
    </location>
</feature>
<dbReference type="Gene3D" id="1.10.287.560">
    <property type="entry name" value="Histidine kinase CheA-like, homodimeric domain"/>
    <property type="match status" value="1"/>
</dbReference>
<feature type="compositionally biased region" description="Low complexity" evidence="8">
    <location>
        <begin position="186"/>
        <end position="198"/>
    </location>
</feature>
<dbReference type="SMART" id="SM01231">
    <property type="entry name" value="H-kinase_dim"/>
    <property type="match status" value="1"/>
</dbReference>
<dbReference type="PROSITE" id="PS50894">
    <property type="entry name" value="HPT"/>
    <property type="match status" value="1"/>
</dbReference>
<dbReference type="InterPro" id="IPR008207">
    <property type="entry name" value="Sig_transdc_His_kin_Hpt_dom"/>
</dbReference>
<dbReference type="GO" id="GO:0005737">
    <property type="term" value="C:cytoplasm"/>
    <property type="evidence" value="ECO:0007669"/>
    <property type="project" value="InterPro"/>
</dbReference>
<sequence>MGHEDTEILEDFLVETDELLERLDQDLIELENSPGNLDLLNSIFRCAHTVKGTSGFLGFTTMAELTHHAEDVLNKLRRSELEMESYTMDVLLEAFDLVKTITEDIRNGQGDAQQDINGVVERLGNIITGKTPAAADSPAQAPKPAEVPAQETAPEPQAAPPKPAAEAPQPKAQPAAPTPPPKTESKAPAKPASKPAAPVDERRKVEQTIRVDVDRLDALMNLVGELVLGRNRILQIAGLMEDNRDGEHVEALSETSAQLSLITTELQMAVMKTRMLPVGKVFNRFPRMVRDLSRELKKDIELVITGEDTELDKSVVEEIGDPLVHLIRNSCDHGVETPEQRLAAGKPKTGQVHLSAYHEGNHIVIEIKDDGKGIDAEKIKQIAIDKGVISDVEASRLSRTEALNLIFAPGFSTAEKVTDVSGRGVGMDVVRTNIEKLNGLIVIDTDMGRGSTFTIKIPLTLAIIQVLLVGTADESYAIPLVSVVETVKVPRTEIKTIERKEVLRLRDEVVPLVNLSDVFDIETEQKDELYIVILGLAERRVGLVVDTLLGQEEIVIKTLGDYLKGTPGVTGATIMGDGRVNLIVDVGSMMEMATAESAAS</sequence>
<dbReference type="SUPFAM" id="SSF55874">
    <property type="entry name" value="ATPase domain of HSP90 chaperone/DNA topoisomerase II/histidine kinase"/>
    <property type="match status" value="1"/>
</dbReference>
<dbReference type="SMART" id="SM00260">
    <property type="entry name" value="CheW"/>
    <property type="match status" value="1"/>
</dbReference>
<feature type="modified residue" description="Phosphohistidine" evidence="6">
    <location>
        <position position="48"/>
    </location>
</feature>
<dbReference type="SUPFAM" id="SSF47384">
    <property type="entry name" value="Homodimeric domain of signal transducing histidine kinase"/>
    <property type="match status" value="1"/>
</dbReference>
<dbReference type="InterPro" id="IPR036097">
    <property type="entry name" value="HisK_dim/P_sf"/>
</dbReference>
<evidence type="ECO:0000256" key="5">
    <source>
        <dbReference type="ARBA" id="ARBA00022777"/>
    </source>
</evidence>
<accession>A0A7W7Y421</accession>
<dbReference type="SMART" id="SM00073">
    <property type="entry name" value="HPT"/>
    <property type="match status" value="1"/>
</dbReference>
<evidence type="ECO:0000259" key="9">
    <source>
        <dbReference type="PROSITE" id="PS50109"/>
    </source>
</evidence>
<evidence type="ECO:0000313" key="12">
    <source>
        <dbReference type="EMBL" id="MBB5021432.1"/>
    </source>
</evidence>
<evidence type="ECO:0000256" key="3">
    <source>
        <dbReference type="ARBA" id="ARBA00022553"/>
    </source>
</evidence>
<feature type="domain" description="HPt" evidence="11">
    <location>
        <begin position="1"/>
        <end position="105"/>
    </location>
</feature>
<feature type="compositionally biased region" description="Low complexity" evidence="8">
    <location>
        <begin position="164"/>
        <end position="175"/>
    </location>
</feature>
<organism evidence="12 13">
    <name type="scientific">Desulfurispira natronophila</name>
    <dbReference type="NCBI Taxonomy" id="682562"/>
    <lineage>
        <taxon>Bacteria</taxon>
        <taxon>Pseudomonadati</taxon>
        <taxon>Chrysiogenota</taxon>
        <taxon>Chrysiogenia</taxon>
        <taxon>Chrysiogenales</taxon>
        <taxon>Chrysiogenaceae</taxon>
        <taxon>Desulfurispira</taxon>
    </lineage>
</organism>
<evidence type="ECO:0000256" key="2">
    <source>
        <dbReference type="ARBA" id="ARBA00012438"/>
    </source>
</evidence>
<keyword evidence="7" id="KW-0175">Coiled coil</keyword>
<dbReference type="InterPro" id="IPR051315">
    <property type="entry name" value="Bact_Chemotaxis_CheA"/>
</dbReference>
<dbReference type="InterPro" id="IPR004105">
    <property type="entry name" value="CheA-like_dim"/>
</dbReference>
<keyword evidence="3 6" id="KW-0597">Phosphoprotein</keyword>
<proteinExistence type="predicted"/>
<dbReference type="Gene3D" id="1.20.120.160">
    <property type="entry name" value="HPT domain"/>
    <property type="match status" value="1"/>
</dbReference>
<dbReference type="InterPro" id="IPR003594">
    <property type="entry name" value="HATPase_dom"/>
</dbReference>
<dbReference type="SUPFAM" id="SSF47226">
    <property type="entry name" value="Histidine-containing phosphotransfer domain, HPT domain"/>
    <property type="match status" value="1"/>
</dbReference>
<dbReference type="PROSITE" id="PS50851">
    <property type="entry name" value="CHEW"/>
    <property type="match status" value="1"/>
</dbReference>
<dbReference type="InterPro" id="IPR004358">
    <property type="entry name" value="Sig_transdc_His_kin-like_C"/>
</dbReference>
<evidence type="ECO:0000256" key="6">
    <source>
        <dbReference type="PROSITE-ProRule" id="PRU00110"/>
    </source>
</evidence>
<feature type="compositionally biased region" description="Low complexity" evidence="8">
    <location>
        <begin position="144"/>
        <end position="156"/>
    </location>
</feature>
<evidence type="ECO:0000256" key="1">
    <source>
        <dbReference type="ARBA" id="ARBA00000085"/>
    </source>
</evidence>
<dbReference type="SUPFAM" id="SSF50341">
    <property type="entry name" value="CheW-like"/>
    <property type="match status" value="1"/>
</dbReference>